<reference evidence="2 3" key="1">
    <citation type="journal article" date="2021" name="Arch. Microbiol.">
        <title>Myceligenerans indicum sp. nov., an actinobacterium isolated from mangrove sediment of Sundarbans, India.</title>
        <authorList>
            <person name="Asha K."/>
            <person name="Bhadury P."/>
        </authorList>
    </citation>
    <scope>NUCLEOTIDE SEQUENCE [LARGE SCALE GENOMIC DNA]</scope>
    <source>
        <strain evidence="2 3">I2</strain>
    </source>
</reference>
<sequence>MADGAGQVRSRWEYDVTPGADGNPVVGLPSSSTTVHDGLEYTTRVDAYDEALRPTSSTVVLPDGLDVLTGLAGREFTTTVEYRIDGSVRLSAAQNLMCGCAGQSVKEVVRATDRCCALTRPTATLDRRQGMV</sequence>
<dbReference type="Proteomes" id="UP000675409">
    <property type="component" value="Unassembled WGS sequence"/>
</dbReference>
<comment type="caution">
    <text evidence="2">The sequence shown here is derived from an EMBL/GenBank/DDBJ whole genome shotgun (WGS) entry which is preliminary data.</text>
</comment>
<organism evidence="2 3">
    <name type="scientific">Myceligenerans indicum</name>
    <dbReference type="NCBI Taxonomy" id="2593663"/>
    <lineage>
        <taxon>Bacteria</taxon>
        <taxon>Bacillati</taxon>
        <taxon>Actinomycetota</taxon>
        <taxon>Actinomycetes</taxon>
        <taxon>Micrococcales</taxon>
        <taxon>Promicromonosporaceae</taxon>
        <taxon>Myceligenerans</taxon>
    </lineage>
</organism>
<evidence type="ECO:0000313" key="3">
    <source>
        <dbReference type="Proteomes" id="UP000675409"/>
    </source>
</evidence>
<proteinExistence type="predicted"/>
<feature type="region of interest" description="Disordered" evidence="1">
    <location>
        <begin position="1"/>
        <end position="30"/>
    </location>
</feature>
<accession>A0ABS1LI89</accession>
<protein>
    <submittedName>
        <fullName evidence="2">Uncharacterized protein</fullName>
    </submittedName>
</protein>
<keyword evidence="3" id="KW-1185">Reference proteome</keyword>
<gene>
    <name evidence="2" type="ORF">HGK34_06395</name>
</gene>
<name>A0ABS1LI89_9MICO</name>
<evidence type="ECO:0000313" key="2">
    <source>
        <dbReference type="EMBL" id="MBL0885907.1"/>
    </source>
</evidence>
<dbReference type="EMBL" id="JABBYC010000007">
    <property type="protein sequence ID" value="MBL0885907.1"/>
    <property type="molecule type" value="Genomic_DNA"/>
</dbReference>
<dbReference type="RefSeq" id="WP_201845754.1">
    <property type="nucleotide sequence ID" value="NZ_JABBYC010000007.1"/>
</dbReference>
<evidence type="ECO:0000256" key="1">
    <source>
        <dbReference type="SAM" id="MobiDB-lite"/>
    </source>
</evidence>